<dbReference type="InterPro" id="IPR002931">
    <property type="entry name" value="Transglutaminase-like"/>
</dbReference>
<name>A0ABV6UU03_9ACTN</name>
<dbReference type="Pfam" id="PF01841">
    <property type="entry name" value="Transglut_core"/>
    <property type="match status" value="1"/>
</dbReference>
<dbReference type="PANTHER" id="PTHR33490">
    <property type="entry name" value="BLR5614 PROTEIN-RELATED"/>
    <property type="match status" value="1"/>
</dbReference>
<dbReference type="InterPro" id="IPR038765">
    <property type="entry name" value="Papain-like_cys_pep_sf"/>
</dbReference>
<protein>
    <submittedName>
        <fullName evidence="2">Transglutaminase family protein</fullName>
    </submittedName>
</protein>
<dbReference type="RefSeq" id="WP_037596211.1">
    <property type="nucleotide sequence ID" value="NZ_JBHEZZ010000017.1"/>
</dbReference>
<sequence>MIVPLVPASADYLAADDVIDHTHPAVRAKAAELHRAGDGTATARAAYDFVRERIAHSRDLGEWSAAYTASDVLAAGNAICHGKAHLFAALLRANGIPAGLCYQRLADDVPGGFVVHGLNAVLLQDRWVRLDARGGAPGAGARFSTDPADERPAFPVDPAQQEVDYPTVHATTPPALLDGLRAARPDRHGYDYYLPAAL</sequence>
<organism evidence="2 3">
    <name type="scientific">Streptacidiphilus cavernicola</name>
    <dbReference type="NCBI Taxonomy" id="3342716"/>
    <lineage>
        <taxon>Bacteria</taxon>
        <taxon>Bacillati</taxon>
        <taxon>Actinomycetota</taxon>
        <taxon>Actinomycetes</taxon>
        <taxon>Kitasatosporales</taxon>
        <taxon>Streptomycetaceae</taxon>
        <taxon>Streptacidiphilus</taxon>
    </lineage>
</organism>
<dbReference type="EMBL" id="JBHEZZ010000017">
    <property type="protein sequence ID" value="MFC1404887.1"/>
    <property type="molecule type" value="Genomic_DNA"/>
</dbReference>
<feature type="domain" description="Transglutaminase-like" evidence="1">
    <location>
        <begin position="72"/>
        <end position="134"/>
    </location>
</feature>
<evidence type="ECO:0000313" key="3">
    <source>
        <dbReference type="Proteomes" id="UP001592528"/>
    </source>
</evidence>
<dbReference type="SMART" id="SM00460">
    <property type="entry name" value="TGc"/>
    <property type="match status" value="1"/>
</dbReference>
<reference evidence="2 3" key="1">
    <citation type="submission" date="2024-09" db="EMBL/GenBank/DDBJ databases">
        <authorList>
            <person name="Lee S.D."/>
        </authorList>
    </citation>
    <scope>NUCLEOTIDE SEQUENCE [LARGE SCALE GENOMIC DNA]</scope>
    <source>
        <strain evidence="2 3">N1-5</strain>
    </source>
</reference>
<dbReference type="PANTHER" id="PTHR33490:SF3">
    <property type="entry name" value="CONSERVED INTEGRAL MEMBRANE PROTEIN"/>
    <property type="match status" value="1"/>
</dbReference>
<keyword evidence="3" id="KW-1185">Reference proteome</keyword>
<evidence type="ECO:0000259" key="1">
    <source>
        <dbReference type="SMART" id="SM00460"/>
    </source>
</evidence>
<accession>A0ABV6UU03</accession>
<gene>
    <name evidence="2" type="ORF">ACEZDJ_26740</name>
</gene>
<proteinExistence type="predicted"/>
<dbReference type="Proteomes" id="UP001592528">
    <property type="component" value="Unassembled WGS sequence"/>
</dbReference>
<evidence type="ECO:0000313" key="2">
    <source>
        <dbReference type="EMBL" id="MFC1404887.1"/>
    </source>
</evidence>
<dbReference type="SUPFAM" id="SSF54001">
    <property type="entry name" value="Cysteine proteinases"/>
    <property type="match status" value="1"/>
</dbReference>
<comment type="caution">
    <text evidence="2">The sequence shown here is derived from an EMBL/GenBank/DDBJ whole genome shotgun (WGS) entry which is preliminary data.</text>
</comment>
<dbReference type="Gene3D" id="3.10.620.30">
    <property type="match status" value="1"/>
</dbReference>